<keyword evidence="5" id="KW-0131">Cell cycle</keyword>
<feature type="compositionally biased region" description="Low complexity" evidence="7">
    <location>
        <begin position="577"/>
        <end position="586"/>
    </location>
</feature>
<comment type="subcellular location">
    <subcellularLocation>
        <location evidence="1">Cytoplasm</location>
        <location evidence="1">Cytoskeleton</location>
        <location evidence="1">Microtubule organizing center</location>
        <location evidence="1">Centrosome</location>
    </subcellularLocation>
</comment>
<dbReference type="RefSeq" id="XP_002675762.1">
    <property type="nucleotide sequence ID" value="XM_002675716.1"/>
</dbReference>
<evidence type="ECO:0000259" key="8">
    <source>
        <dbReference type="Pfam" id="PF16531"/>
    </source>
</evidence>
<keyword evidence="3 6" id="KW-0175">Coiled coil</keyword>
<evidence type="ECO:0000256" key="5">
    <source>
        <dbReference type="ARBA" id="ARBA00023306"/>
    </source>
</evidence>
<evidence type="ECO:0000313" key="10">
    <source>
        <dbReference type="Proteomes" id="UP000006671"/>
    </source>
</evidence>
<dbReference type="OrthoDB" id="49058at2759"/>
<evidence type="ECO:0000256" key="2">
    <source>
        <dbReference type="ARBA" id="ARBA00022490"/>
    </source>
</evidence>
<dbReference type="GO" id="GO:0005813">
    <property type="term" value="C:centrosome"/>
    <property type="evidence" value="ECO:0007669"/>
    <property type="project" value="UniProtKB-SubCell"/>
</dbReference>
<organism evidence="10">
    <name type="scientific">Naegleria gruberi</name>
    <name type="common">Amoeba</name>
    <dbReference type="NCBI Taxonomy" id="5762"/>
    <lineage>
        <taxon>Eukaryota</taxon>
        <taxon>Discoba</taxon>
        <taxon>Heterolobosea</taxon>
        <taxon>Tetramitia</taxon>
        <taxon>Eutetramitia</taxon>
        <taxon>Vahlkampfiidae</taxon>
        <taxon>Naegleria</taxon>
    </lineage>
</organism>
<evidence type="ECO:0000256" key="3">
    <source>
        <dbReference type="ARBA" id="ARBA00023054"/>
    </source>
</evidence>
<dbReference type="PANTHER" id="PTHR44281:SF2">
    <property type="entry name" value="SPINDLE ASSEMBLY ABNORMAL PROTEIN 6 HOMOLOG"/>
    <property type="match status" value="1"/>
</dbReference>
<feature type="compositionally biased region" description="Low complexity" evidence="7">
    <location>
        <begin position="602"/>
        <end position="618"/>
    </location>
</feature>
<dbReference type="EMBL" id="GG738876">
    <property type="protein sequence ID" value="EFC43018.1"/>
    <property type="molecule type" value="Genomic_DNA"/>
</dbReference>
<dbReference type="PANTHER" id="PTHR44281">
    <property type="entry name" value="SPINDLE ASSEMBLY ABNORMAL PROTEIN 6 HOMOLOG"/>
    <property type="match status" value="1"/>
</dbReference>
<name>D2VJD2_NAEGR</name>
<dbReference type="Pfam" id="PF16531">
    <property type="entry name" value="SAS-6_N"/>
    <property type="match status" value="1"/>
</dbReference>
<dbReference type="InterPro" id="IPR032396">
    <property type="entry name" value="SAS-6_N"/>
</dbReference>
<reference evidence="9 10" key="1">
    <citation type="journal article" date="2010" name="Cell">
        <title>The genome of Naegleria gruberi illuminates early eukaryotic versatility.</title>
        <authorList>
            <person name="Fritz-Laylin L.K."/>
            <person name="Prochnik S.E."/>
            <person name="Ginger M.L."/>
            <person name="Dacks J.B."/>
            <person name="Carpenter M.L."/>
            <person name="Field M.C."/>
            <person name="Kuo A."/>
            <person name="Paredez A."/>
            <person name="Chapman J."/>
            <person name="Pham J."/>
            <person name="Shu S."/>
            <person name="Neupane R."/>
            <person name="Cipriano M."/>
            <person name="Mancuso J."/>
            <person name="Tu H."/>
            <person name="Salamov A."/>
            <person name="Lindquist E."/>
            <person name="Shapiro H."/>
            <person name="Lucas S."/>
            <person name="Grigoriev I.V."/>
            <person name="Cande W.Z."/>
            <person name="Fulton C."/>
            <person name="Rokhsar D.S."/>
            <person name="Dawson S.C."/>
        </authorList>
    </citation>
    <scope>NUCLEOTIDE SEQUENCE [LARGE SCALE GENOMIC DNA]</scope>
    <source>
        <strain evidence="9 10">NEG-M</strain>
    </source>
</reference>
<dbReference type="InterPro" id="IPR038558">
    <property type="entry name" value="SAS-6_N_sf"/>
</dbReference>
<dbReference type="GeneID" id="8852072"/>
<keyword evidence="10" id="KW-1185">Reference proteome</keyword>
<gene>
    <name evidence="9" type="ORF">NAEGRDRAFT_68996</name>
</gene>
<dbReference type="SMR" id="D2VJD2"/>
<keyword evidence="4" id="KW-0206">Cytoskeleton</keyword>
<evidence type="ECO:0000256" key="6">
    <source>
        <dbReference type="SAM" id="Coils"/>
    </source>
</evidence>
<proteinExistence type="predicted"/>
<dbReference type="STRING" id="5762.D2VJD2"/>
<protein>
    <recommendedName>
        <fullName evidence="8">Spindle assembly abnormal protein 6 N-terminal domain-containing protein</fullName>
    </recommendedName>
</protein>
<dbReference type="Proteomes" id="UP000006671">
    <property type="component" value="Unassembled WGS sequence"/>
</dbReference>
<dbReference type="KEGG" id="ngr:NAEGRDRAFT_68996"/>
<evidence type="ECO:0000256" key="7">
    <source>
        <dbReference type="SAM" id="MobiDB-lite"/>
    </source>
</evidence>
<evidence type="ECO:0000256" key="4">
    <source>
        <dbReference type="ARBA" id="ARBA00023212"/>
    </source>
</evidence>
<dbReference type="CDD" id="cd10142">
    <property type="entry name" value="HD_SAS6_N"/>
    <property type="match status" value="1"/>
</dbReference>
<dbReference type="OMA" id="HMAMKIK"/>
<sequence length="634" mass="73694">MQKPTEVRPLYESVLPVYVFKDPSVCSNSNQIGETYNEGKLFTIKITISCNSSCLPTTVLPASSSTLSSMKKQQPANYSSLIFTLTDDSDLYFLFTAQIDESAYRNMKTSQRIKTDFSQFTSHLENMFEMCRGSHSDNNQDWFIKLSIHQGKGKAVLEIINSDPFSESSKFHLELVEGSNEQKKEYLANQLKYWKQIALESTQKFENSDSDYRHKIEQLENVVDELKEERNALLMSKEKEITTSTYKLKEEITRMKEKHMEEIRSFQTKLETEKKETEERKDIETKTLSQKLEEYRTQNNELISQKFRLENDLRQITSRSSQLENEKKSYLDEITKLRDQNRELDSLRFENEKKIRELETRVTLNEELMKEKGMSLKTLGDHLKEKEQQELSKSEIIAELKSKLEYLEREVKEKSDDVEKCHAIIKKYAQRESHNQEKEQERKLKMQSFQHALKKKEMEKQQLAKTVEKRNLALQEYEANLRSIQKKLEEKDTDLKEAHKKIEQNQFTIDTLMSKQSRSITQGYTESLGYSGLSSGLNISSGTYNTDYSSSDRTLSVQPEQASKLDSFTNYYKSSRESASTESVSTPEKSTNFTFSLGGNISPTTNKPKSSSPTSFKKNIVSFDTSNKDWIQNL</sequence>
<feature type="compositionally biased region" description="Polar residues" evidence="7">
    <location>
        <begin position="587"/>
        <end position="601"/>
    </location>
</feature>
<feature type="domain" description="Spindle assembly abnormal protein 6 N-terminal" evidence="8">
    <location>
        <begin position="36"/>
        <end position="175"/>
    </location>
</feature>
<feature type="region of interest" description="Disordered" evidence="7">
    <location>
        <begin position="576"/>
        <end position="618"/>
    </location>
</feature>
<dbReference type="Gene3D" id="2.170.210.20">
    <property type="entry name" value="Spindle assembly abnormal protein 6, N-terminal domain"/>
    <property type="match status" value="1"/>
</dbReference>
<keyword evidence="2" id="KW-0963">Cytoplasm</keyword>
<feature type="coiled-coil region" evidence="6">
    <location>
        <begin position="209"/>
        <end position="357"/>
    </location>
</feature>
<dbReference type="AlphaFoldDB" id="D2VJD2"/>
<feature type="coiled-coil region" evidence="6">
    <location>
        <begin position="446"/>
        <end position="505"/>
    </location>
</feature>
<dbReference type="InParanoid" id="D2VJD2"/>
<evidence type="ECO:0000313" key="9">
    <source>
        <dbReference type="EMBL" id="EFC43018.1"/>
    </source>
</evidence>
<accession>D2VJD2</accession>
<evidence type="ECO:0000256" key="1">
    <source>
        <dbReference type="ARBA" id="ARBA00004300"/>
    </source>
</evidence>
<dbReference type="VEuPathDB" id="AmoebaDB:NAEGRDRAFT_68996"/>